<keyword evidence="1" id="KW-0732">Signal</keyword>
<proteinExistence type="predicted"/>
<evidence type="ECO:0000313" key="2">
    <source>
        <dbReference type="EMBL" id="EHY53794.1"/>
    </source>
</evidence>
<dbReference type="InParanoid" id="H6BQH7"/>
<dbReference type="AlphaFoldDB" id="H6BQH7"/>
<gene>
    <name evidence="2" type="ORF">HMPREF1120_01977</name>
</gene>
<feature type="chain" id="PRO_5003603226" description="Secreted protein" evidence="1">
    <location>
        <begin position="26"/>
        <end position="180"/>
    </location>
</feature>
<organism evidence="2 3">
    <name type="scientific">Exophiala dermatitidis (strain ATCC 34100 / CBS 525.76 / NIH/UT8656)</name>
    <name type="common">Black yeast</name>
    <name type="synonym">Wangiella dermatitidis</name>
    <dbReference type="NCBI Taxonomy" id="858893"/>
    <lineage>
        <taxon>Eukaryota</taxon>
        <taxon>Fungi</taxon>
        <taxon>Dikarya</taxon>
        <taxon>Ascomycota</taxon>
        <taxon>Pezizomycotina</taxon>
        <taxon>Eurotiomycetes</taxon>
        <taxon>Chaetothyriomycetidae</taxon>
        <taxon>Chaetothyriales</taxon>
        <taxon>Herpotrichiellaceae</taxon>
        <taxon>Exophiala</taxon>
    </lineage>
</organism>
<reference evidence="2" key="1">
    <citation type="submission" date="2011-07" db="EMBL/GenBank/DDBJ databases">
        <title>The Genome Sequence of Exophiala (Wangiella) dermatitidis NIH/UT8656.</title>
        <authorList>
            <consortium name="The Broad Institute Genome Sequencing Platform"/>
            <person name="Cuomo C."/>
            <person name="Wang Z."/>
            <person name="Hunicke-Smith S."/>
            <person name="Szanislo P.J."/>
            <person name="Earl A."/>
            <person name="Young S.K."/>
            <person name="Zeng Q."/>
            <person name="Gargeya S."/>
            <person name="Fitzgerald M."/>
            <person name="Haas B."/>
            <person name="Abouelleil A."/>
            <person name="Alvarado L."/>
            <person name="Arachchi H.M."/>
            <person name="Berlin A."/>
            <person name="Brown A."/>
            <person name="Chapman S.B."/>
            <person name="Chen Z."/>
            <person name="Dunbar C."/>
            <person name="Freedman E."/>
            <person name="Gearin G."/>
            <person name="Gellesch M."/>
            <person name="Goldberg J."/>
            <person name="Griggs A."/>
            <person name="Gujja S."/>
            <person name="Heiman D."/>
            <person name="Howarth C."/>
            <person name="Larson L."/>
            <person name="Lui A."/>
            <person name="MacDonald P.J.P."/>
            <person name="Montmayeur A."/>
            <person name="Murphy C."/>
            <person name="Neiman D."/>
            <person name="Pearson M."/>
            <person name="Priest M."/>
            <person name="Roberts A."/>
            <person name="Saif S."/>
            <person name="Shea T."/>
            <person name="Shenoy N."/>
            <person name="Sisk P."/>
            <person name="Stolte C."/>
            <person name="Sykes S."/>
            <person name="Wortman J."/>
            <person name="Nusbaum C."/>
            <person name="Birren B."/>
        </authorList>
    </citation>
    <scope>NUCLEOTIDE SEQUENCE</scope>
    <source>
        <strain evidence="2">NIH/UT8656</strain>
    </source>
</reference>
<dbReference type="VEuPathDB" id="FungiDB:HMPREF1120_01977"/>
<evidence type="ECO:0000256" key="1">
    <source>
        <dbReference type="SAM" id="SignalP"/>
    </source>
</evidence>
<dbReference type="HOGENOM" id="CLU_1496213_0_0_1"/>
<evidence type="ECO:0008006" key="4">
    <source>
        <dbReference type="Google" id="ProtNLM"/>
    </source>
</evidence>
<name>H6BQH7_EXODN</name>
<dbReference type="EMBL" id="JH226131">
    <property type="protein sequence ID" value="EHY53794.1"/>
    <property type="molecule type" value="Genomic_DNA"/>
</dbReference>
<sequence>MRLWSCLSLFHPWIGLFRWRGPRAAVRPHGCPGWIIQVPAKATAVVWECFSCQRQCGNEQGDVNGYNFTTSDNPFEHVALAAKLRRALDRDEFPCRRPSNFPWAQPQPLTSASGVLVQVPWLCSTSLLDHTLLPNANKHQLPGDLRRSLVKIGTTVQEDQFARQGLSTGLCKHDACLPEC</sequence>
<keyword evidence="3" id="KW-1185">Reference proteome</keyword>
<dbReference type="Proteomes" id="UP000007304">
    <property type="component" value="Unassembled WGS sequence"/>
</dbReference>
<evidence type="ECO:0000313" key="3">
    <source>
        <dbReference type="Proteomes" id="UP000007304"/>
    </source>
</evidence>
<feature type="signal peptide" evidence="1">
    <location>
        <begin position="1"/>
        <end position="25"/>
    </location>
</feature>
<protein>
    <recommendedName>
        <fullName evidence="4">Secreted protein</fullName>
    </recommendedName>
</protein>
<dbReference type="RefSeq" id="XP_009154255.1">
    <property type="nucleotide sequence ID" value="XM_009156007.1"/>
</dbReference>
<accession>H6BQH7</accession>
<dbReference type="GeneID" id="20306616"/>